<accession>A0AAE7W9U4</accession>
<organism evidence="1 2">
    <name type="scientific">Hafnia phage vB_HpaM_Zyzzx</name>
    <dbReference type="NCBI Taxonomy" id="2836109"/>
    <lineage>
        <taxon>Viruses</taxon>
        <taxon>Duplodnaviria</taxon>
        <taxon>Heunggongvirae</taxon>
        <taxon>Uroviricota</taxon>
        <taxon>Caudoviricetes</taxon>
        <taxon>Andersonviridae</taxon>
        <taxon>Andersonviridae incertae sedis</taxon>
        <taxon>Daniellevirus</taxon>
        <taxon>Daniellevirus Zyzzx</taxon>
    </lineage>
</organism>
<name>A0AAE7W9U4_9CAUD</name>
<dbReference type="EMBL" id="MW749004">
    <property type="protein sequence ID" value="QYA57235.1"/>
    <property type="molecule type" value="Genomic_DNA"/>
</dbReference>
<evidence type="ECO:0000313" key="1">
    <source>
        <dbReference type="EMBL" id="QYA57235.1"/>
    </source>
</evidence>
<proteinExistence type="predicted"/>
<evidence type="ECO:0000313" key="2">
    <source>
        <dbReference type="Proteomes" id="UP000827415"/>
    </source>
</evidence>
<sequence length="177" mass="20396">MKPTRLNRDVKAWLRQPIITQMLLKNIYQQQGVEFKGGDSFSVVCFVDQEDFFNVTINDEVVLKTPNVFVRPNGTVTLEVWREITVEHLAHPEKAKVAKDYLEMFQKTIFEKMVEGKEEMFFEWSESEGKYVLQSTDGTVQAFSTEVVPDALTDFLIDTYLHVKVKIIAAIDGQVIE</sequence>
<dbReference type="Proteomes" id="UP000827415">
    <property type="component" value="Segment"/>
</dbReference>
<reference evidence="1 2" key="1">
    <citation type="submission" date="2021-03" db="EMBL/GenBank/DDBJ databases">
        <authorList>
            <person name="Thompson D.W."/>
            <person name="Brown H.M.F."/>
            <person name="Thompson S.D."/>
            <person name="Grose J.H."/>
        </authorList>
    </citation>
    <scope>NUCLEOTIDE SEQUENCE [LARGE SCALE GENOMIC DNA]</scope>
</reference>
<gene>
    <name evidence="1" type="ORF">ZYZZX_7</name>
</gene>
<keyword evidence="2" id="KW-1185">Reference proteome</keyword>
<protein>
    <submittedName>
        <fullName evidence="1">Uncharacterized protein</fullName>
    </submittedName>
</protein>